<keyword evidence="9" id="KW-0863">Zinc-finger</keyword>
<evidence type="ECO:0000313" key="19">
    <source>
        <dbReference type="Proteomes" id="UP001141552"/>
    </source>
</evidence>
<evidence type="ECO:0000256" key="10">
    <source>
        <dbReference type="ARBA" id="ARBA00022786"/>
    </source>
</evidence>
<evidence type="ECO:0000256" key="14">
    <source>
        <dbReference type="ARBA" id="ARBA00024209"/>
    </source>
</evidence>
<keyword evidence="5" id="KW-0808">Transferase</keyword>
<evidence type="ECO:0000256" key="1">
    <source>
        <dbReference type="ARBA" id="ARBA00000900"/>
    </source>
</evidence>
<reference evidence="18" key="2">
    <citation type="journal article" date="2023" name="Plants (Basel)">
        <title>Annotation of the Turnera subulata (Passifloraceae) Draft Genome Reveals the S-Locus Evolved after the Divergence of Turneroideae from Passifloroideae in a Stepwise Manner.</title>
        <authorList>
            <person name="Henning P.M."/>
            <person name="Roalson E.H."/>
            <person name="Mir W."/>
            <person name="McCubbin A.G."/>
            <person name="Shore J.S."/>
        </authorList>
    </citation>
    <scope>NUCLEOTIDE SEQUENCE</scope>
    <source>
        <strain evidence="18">F60SS</strain>
    </source>
</reference>
<keyword evidence="10" id="KW-0833">Ubl conjugation pathway</keyword>
<sequence length="271" mass="30445">MVASIFFILFFSSFFFLTTDASSDGGQCGSVKCGDDGPDIGFPFRVIGQQPQHCGYPGFELSCKQNTTMIHFPTHKDLVVESISYKNRKISLLDPQSCVHEVFLNLNLSLTPFQYYYVVRNYTYLNCSARLPASFVEVKCLSGSRHHVYTVETSMEVPGSCRAVRTVAIPFAYSPYLADNSFGLGLSWNLPEHEDCEARGGCNWFLSKTGLETEQHLNLAEGFSIKSVIRKLYLKVLLCVLAVAALISMQMYHSKKMNKQQIENENLLQVP</sequence>
<name>A0A9Q0F924_9ROSI</name>
<dbReference type="EC" id="2.3.2.27" evidence="4"/>
<dbReference type="GO" id="GO:0016020">
    <property type="term" value="C:membrane"/>
    <property type="evidence" value="ECO:0007669"/>
    <property type="project" value="UniProtKB-SubCell"/>
</dbReference>
<evidence type="ECO:0000256" key="11">
    <source>
        <dbReference type="ARBA" id="ARBA00022833"/>
    </source>
</evidence>
<dbReference type="InterPro" id="IPR046948">
    <property type="entry name" value="ATL20-22-like"/>
</dbReference>
<evidence type="ECO:0000256" key="6">
    <source>
        <dbReference type="ARBA" id="ARBA00022692"/>
    </source>
</evidence>
<evidence type="ECO:0000256" key="12">
    <source>
        <dbReference type="ARBA" id="ARBA00022989"/>
    </source>
</evidence>
<keyword evidence="8 16" id="KW-0732">Signal</keyword>
<keyword evidence="11" id="KW-0862">Zinc</keyword>
<keyword evidence="19" id="KW-1185">Reference proteome</keyword>
<evidence type="ECO:0000256" key="7">
    <source>
        <dbReference type="ARBA" id="ARBA00022723"/>
    </source>
</evidence>
<dbReference type="Pfam" id="PF13947">
    <property type="entry name" value="GUB_WAK_bind"/>
    <property type="match status" value="1"/>
</dbReference>
<keyword evidence="6 15" id="KW-0812">Transmembrane</keyword>
<accession>A0A9Q0F924</accession>
<comment type="similarity">
    <text evidence="14">Belongs to the RING-type zinc finger family. ATL subfamily.</text>
</comment>
<feature type="domain" description="Wall-associated receptor kinase galacturonan-binding" evidence="17">
    <location>
        <begin position="28"/>
        <end position="93"/>
    </location>
</feature>
<keyword evidence="12 15" id="KW-1133">Transmembrane helix</keyword>
<dbReference type="OrthoDB" id="1641101at2759"/>
<evidence type="ECO:0000256" key="3">
    <source>
        <dbReference type="ARBA" id="ARBA00004906"/>
    </source>
</evidence>
<dbReference type="InterPro" id="IPR025287">
    <property type="entry name" value="WAK_GUB"/>
</dbReference>
<evidence type="ECO:0000256" key="9">
    <source>
        <dbReference type="ARBA" id="ARBA00022771"/>
    </source>
</evidence>
<dbReference type="Proteomes" id="UP001141552">
    <property type="component" value="Unassembled WGS sequence"/>
</dbReference>
<dbReference type="GO" id="GO:0008270">
    <property type="term" value="F:zinc ion binding"/>
    <property type="evidence" value="ECO:0007669"/>
    <property type="project" value="UniProtKB-KW"/>
</dbReference>
<comment type="catalytic activity">
    <reaction evidence="1">
        <text>S-ubiquitinyl-[E2 ubiquitin-conjugating enzyme]-L-cysteine + [acceptor protein]-L-lysine = [E2 ubiquitin-conjugating enzyme]-L-cysteine + N(6)-ubiquitinyl-[acceptor protein]-L-lysine.</text>
        <dbReference type="EC" id="2.3.2.27"/>
    </reaction>
</comment>
<evidence type="ECO:0000256" key="2">
    <source>
        <dbReference type="ARBA" id="ARBA00004167"/>
    </source>
</evidence>
<proteinExistence type="inferred from homology"/>
<feature type="transmembrane region" description="Helical" evidence="15">
    <location>
        <begin position="232"/>
        <end position="252"/>
    </location>
</feature>
<dbReference type="PANTHER" id="PTHR46279:SF12">
    <property type="entry name" value="RING-TYPE E3 UBIQUITIN TRANSFERASE"/>
    <property type="match status" value="1"/>
</dbReference>
<comment type="subcellular location">
    <subcellularLocation>
        <location evidence="2">Membrane</location>
        <topology evidence="2">Single-pass membrane protein</topology>
    </subcellularLocation>
</comment>
<evidence type="ECO:0000256" key="16">
    <source>
        <dbReference type="SAM" id="SignalP"/>
    </source>
</evidence>
<evidence type="ECO:0000256" key="8">
    <source>
        <dbReference type="ARBA" id="ARBA00022729"/>
    </source>
</evidence>
<keyword evidence="13 15" id="KW-0472">Membrane</keyword>
<gene>
    <name evidence="18" type="ORF">Tsubulata_050389</name>
</gene>
<feature type="signal peptide" evidence="16">
    <location>
        <begin position="1"/>
        <end position="21"/>
    </location>
</feature>
<evidence type="ECO:0000313" key="18">
    <source>
        <dbReference type="EMBL" id="KAJ4825981.1"/>
    </source>
</evidence>
<organism evidence="18 19">
    <name type="scientific">Turnera subulata</name>
    <dbReference type="NCBI Taxonomy" id="218843"/>
    <lineage>
        <taxon>Eukaryota</taxon>
        <taxon>Viridiplantae</taxon>
        <taxon>Streptophyta</taxon>
        <taxon>Embryophyta</taxon>
        <taxon>Tracheophyta</taxon>
        <taxon>Spermatophyta</taxon>
        <taxon>Magnoliopsida</taxon>
        <taxon>eudicotyledons</taxon>
        <taxon>Gunneridae</taxon>
        <taxon>Pentapetalae</taxon>
        <taxon>rosids</taxon>
        <taxon>fabids</taxon>
        <taxon>Malpighiales</taxon>
        <taxon>Passifloraceae</taxon>
        <taxon>Turnera</taxon>
    </lineage>
</organism>
<reference evidence="18" key="1">
    <citation type="submission" date="2022-02" db="EMBL/GenBank/DDBJ databases">
        <authorList>
            <person name="Henning P.M."/>
            <person name="McCubbin A.G."/>
            <person name="Shore J.S."/>
        </authorList>
    </citation>
    <scope>NUCLEOTIDE SEQUENCE</scope>
    <source>
        <strain evidence="18">F60SS</strain>
        <tissue evidence="18">Leaves</tissue>
    </source>
</reference>
<comment type="caution">
    <text evidence="18">The sequence shown here is derived from an EMBL/GenBank/DDBJ whole genome shotgun (WGS) entry which is preliminary data.</text>
</comment>
<dbReference type="PANTHER" id="PTHR46279">
    <property type="entry name" value="RING/U-BOX SUPERFAMILY PROTEIN"/>
    <property type="match status" value="1"/>
</dbReference>
<comment type="pathway">
    <text evidence="3">Protein modification; protein ubiquitination.</text>
</comment>
<evidence type="ECO:0000259" key="17">
    <source>
        <dbReference type="Pfam" id="PF13947"/>
    </source>
</evidence>
<dbReference type="GO" id="GO:0061630">
    <property type="term" value="F:ubiquitin protein ligase activity"/>
    <property type="evidence" value="ECO:0007669"/>
    <property type="project" value="UniProtKB-EC"/>
</dbReference>
<protein>
    <recommendedName>
        <fullName evidence="4">RING-type E3 ubiquitin transferase</fullName>
        <ecNumber evidence="4">2.3.2.27</ecNumber>
    </recommendedName>
</protein>
<evidence type="ECO:0000256" key="13">
    <source>
        <dbReference type="ARBA" id="ARBA00023136"/>
    </source>
</evidence>
<dbReference type="AlphaFoldDB" id="A0A9Q0F924"/>
<evidence type="ECO:0000256" key="15">
    <source>
        <dbReference type="SAM" id="Phobius"/>
    </source>
</evidence>
<keyword evidence="7" id="KW-0479">Metal-binding</keyword>
<feature type="chain" id="PRO_5040272575" description="RING-type E3 ubiquitin transferase" evidence="16">
    <location>
        <begin position="22"/>
        <end position="271"/>
    </location>
</feature>
<dbReference type="GO" id="GO:0030247">
    <property type="term" value="F:polysaccharide binding"/>
    <property type="evidence" value="ECO:0007669"/>
    <property type="project" value="InterPro"/>
</dbReference>
<evidence type="ECO:0000256" key="4">
    <source>
        <dbReference type="ARBA" id="ARBA00012483"/>
    </source>
</evidence>
<evidence type="ECO:0000256" key="5">
    <source>
        <dbReference type="ARBA" id="ARBA00022679"/>
    </source>
</evidence>
<dbReference type="EMBL" id="JAKUCV010006772">
    <property type="protein sequence ID" value="KAJ4825981.1"/>
    <property type="molecule type" value="Genomic_DNA"/>
</dbReference>